<proteinExistence type="predicted"/>
<dbReference type="HOGENOM" id="CLU_902772_0_0_11"/>
<evidence type="ECO:0000313" key="4">
    <source>
        <dbReference type="Proteomes" id="UP000067708"/>
    </source>
</evidence>
<reference evidence="3 4" key="1">
    <citation type="journal article" date="2014" name="Int. J. Syst. Evol. Microbiol.">
        <title>Rhodoluna lacicola gen. nov., sp. nov., a planktonic freshwater bacterium with stream-lined genome.</title>
        <authorList>
            <person name="Hahn M."/>
            <person name="Schmidt J."/>
            <person name="Taipale S.J."/>
            <person name="Doolittle W.F."/>
            <person name="Koll U."/>
        </authorList>
    </citation>
    <scope>NUCLEOTIDE SEQUENCE [LARGE SCALE GENOMIC DNA]</scope>
    <source>
        <strain evidence="3 4">MWH-Ta8</strain>
    </source>
</reference>
<dbReference type="Gene3D" id="3.30.10.20">
    <property type="match status" value="1"/>
</dbReference>
<keyword evidence="1" id="KW-0812">Transmembrane</keyword>
<accession>A0A060JEL0</accession>
<dbReference type="InterPro" id="IPR005543">
    <property type="entry name" value="PASTA_dom"/>
</dbReference>
<gene>
    <name evidence="3" type="ORF">Rhola_00001950</name>
</gene>
<feature type="transmembrane region" description="Helical" evidence="1">
    <location>
        <begin position="153"/>
        <end position="173"/>
    </location>
</feature>
<feature type="transmembrane region" description="Helical" evidence="1">
    <location>
        <begin position="112"/>
        <end position="133"/>
    </location>
</feature>
<dbReference type="PROSITE" id="PS51178">
    <property type="entry name" value="PASTA"/>
    <property type="match status" value="1"/>
</dbReference>
<dbReference type="STRING" id="529884.Rhola_00001950"/>
<dbReference type="AlphaFoldDB" id="A0A060JEL0"/>
<dbReference type="PATRIC" id="fig|529884.3.peg.184"/>
<protein>
    <submittedName>
        <fullName evidence="3">PASTA domain</fullName>
    </submittedName>
</protein>
<dbReference type="CDD" id="cd06577">
    <property type="entry name" value="PASTA_pknB"/>
    <property type="match status" value="1"/>
</dbReference>
<dbReference type="eggNOG" id="COG4709">
    <property type="taxonomic scope" value="Bacteria"/>
</dbReference>
<dbReference type="KEGG" id="rla:Rhola_00001950"/>
<feature type="domain" description="PASTA" evidence="2">
    <location>
        <begin position="238"/>
        <end position="306"/>
    </location>
</feature>
<dbReference type="Pfam" id="PF03793">
    <property type="entry name" value="PASTA"/>
    <property type="match status" value="1"/>
</dbReference>
<dbReference type="OrthoDB" id="5185521at2"/>
<keyword evidence="4" id="KW-1185">Reference proteome</keyword>
<evidence type="ECO:0000259" key="2">
    <source>
        <dbReference type="PROSITE" id="PS51178"/>
    </source>
</evidence>
<keyword evidence="1" id="KW-0472">Membrane</keyword>
<evidence type="ECO:0000313" key="3">
    <source>
        <dbReference type="EMBL" id="AIC47022.1"/>
    </source>
</evidence>
<sequence length="308" mass="33975">MTSLTDINIQAFAEAVRAELADLPKREIQDLTDGLEADLAEKLAEEGVDFANISAADYAAELREAAGVAPKTLRRRAFSSMALIQNTEDWFRKSSLGTWVLDFGISIRPVWWVLRVVVMFVIFGTFLLPMWLFPVAVFLSIMWGRGLWFTARLFKSILLPLNLIAIVLLVPAIDSGLRTFDQYVANNDLVQSTDYANRQGLQLNGEQVLQVKAFDAAGAEVNGLTYQDQNGNPLFPVAADPIEVPDITGMTIPEFQAALTAVGIENVEINYLNESDTAGDVVVLRTEPGIGSWLDPKSTLLIVVDRQK</sequence>
<evidence type="ECO:0000256" key="1">
    <source>
        <dbReference type="SAM" id="Phobius"/>
    </source>
</evidence>
<dbReference type="EMBL" id="CP007490">
    <property type="protein sequence ID" value="AIC47022.1"/>
    <property type="molecule type" value="Genomic_DNA"/>
</dbReference>
<keyword evidence="1" id="KW-1133">Transmembrane helix</keyword>
<name>A0A060JEL0_9MICO</name>
<dbReference type="Proteomes" id="UP000067708">
    <property type="component" value="Chromosome"/>
</dbReference>
<organism evidence="3 4">
    <name type="scientific">Rhodoluna lacicola</name>
    <dbReference type="NCBI Taxonomy" id="529884"/>
    <lineage>
        <taxon>Bacteria</taxon>
        <taxon>Bacillati</taxon>
        <taxon>Actinomycetota</taxon>
        <taxon>Actinomycetes</taxon>
        <taxon>Micrococcales</taxon>
        <taxon>Microbacteriaceae</taxon>
        <taxon>Luna cluster</taxon>
        <taxon>Luna-1 subcluster</taxon>
        <taxon>Rhodoluna</taxon>
    </lineage>
</organism>
<dbReference type="RefSeq" id="WP_038501746.1">
    <property type="nucleotide sequence ID" value="NZ_CP007490.1"/>
</dbReference>
<dbReference type="SMART" id="SM00740">
    <property type="entry name" value="PASTA"/>
    <property type="match status" value="1"/>
</dbReference>